<dbReference type="RefSeq" id="WP_104228525.1">
    <property type="nucleotide sequence ID" value="NZ_PSNW01000001.1"/>
</dbReference>
<keyword evidence="3" id="KW-1185">Reference proteome</keyword>
<dbReference type="Proteomes" id="UP000238220">
    <property type="component" value="Unassembled WGS sequence"/>
</dbReference>
<evidence type="ECO:0000259" key="1">
    <source>
        <dbReference type="Pfam" id="PF06983"/>
    </source>
</evidence>
<sequence>MNIQPYLSFEGRCEEALEFYKKAAGAQVEMILRFHESPEPAMSTKPGNENKIMHCSFRIGESTLMASDGDCGGKAQFGGISLTLNLKTEAEAHRYFNALSEGGSVMMPLEKTFFSPAFGVLNDRFGINWMIHVV</sequence>
<organism evidence="2 3">
    <name type="scientific">Solimonas fluminis</name>
    <dbReference type="NCBI Taxonomy" id="2086571"/>
    <lineage>
        <taxon>Bacteria</taxon>
        <taxon>Pseudomonadati</taxon>
        <taxon>Pseudomonadota</taxon>
        <taxon>Gammaproteobacteria</taxon>
        <taxon>Nevskiales</taxon>
        <taxon>Nevskiaceae</taxon>
        <taxon>Solimonas</taxon>
    </lineage>
</organism>
<reference evidence="2 3" key="1">
    <citation type="submission" date="2018-02" db="EMBL/GenBank/DDBJ databases">
        <title>Genome sequencing of Solimonas sp. HR-BB.</title>
        <authorList>
            <person name="Lee Y."/>
            <person name="Jeon C.O."/>
        </authorList>
    </citation>
    <scope>NUCLEOTIDE SEQUENCE [LARGE SCALE GENOMIC DNA]</scope>
    <source>
        <strain evidence="2 3">HR-BB</strain>
    </source>
</reference>
<dbReference type="Gene3D" id="3.10.180.10">
    <property type="entry name" value="2,3-Dihydroxybiphenyl 1,2-Dioxygenase, domain 1"/>
    <property type="match status" value="1"/>
</dbReference>
<dbReference type="InterPro" id="IPR028973">
    <property type="entry name" value="PhnB-like"/>
</dbReference>
<dbReference type="InterPro" id="IPR029068">
    <property type="entry name" value="Glyas_Bleomycin-R_OHBP_Dase"/>
</dbReference>
<comment type="caution">
    <text evidence="2">The sequence shown here is derived from an EMBL/GenBank/DDBJ whole genome shotgun (WGS) entry which is preliminary data.</text>
</comment>
<dbReference type="PANTHER" id="PTHR33990:SF1">
    <property type="entry name" value="PROTEIN YJDN"/>
    <property type="match status" value="1"/>
</dbReference>
<dbReference type="EMBL" id="PSNW01000001">
    <property type="protein sequence ID" value="PPE75559.1"/>
    <property type="molecule type" value="Genomic_DNA"/>
</dbReference>
<evidence type="ECO:0000313" key="2">
    <source>
        <dbReference type="EMBL" id="PPE75559.1"/>
    </source>
</evidence>
<dbReference type="CDD" id="cd06588">
    <property type="entry name" value="PhnB_like"/>
    <property type="match status" value="1"/>
</dbReference>
<feature type="domain" description="PhnB-like" evidence="1">
    <location>
        <begin position="3"/>
        <end position="131"/>
    </location>
</feature>
<dbReference type="AlphaFoldDB" id="A0A2S5TKN4"/>
<protein>
    <submittedName>
        <fullName evidence="2">VOC family protein</fullName>
    </submittedName>
</protein>
<proteinExistence type="predicted"/>
<gene>
    <name evidence="2" type="ORF">C3942_01305</name>
</gene>
<dbReference type="PANTHER" id="PTHR33990">
    <property type="entry name" value="PROTEIN YJDN-RELATED"/>
    <property type="match status" value="1"/>
</dbReference>
<dbReference type="Pfam" id="PF06983">
    <property type="entry name" value="3-dmu-9_3-mt"/>
    <property type="match status" value="1"/>
</dbReference>
<dbReference type="OrthoDB" id="9795306at2"/>
<dbReference type="SUPFAM" id="SSF54593">
    <property type="entry name" value="Glyoxalase/Bleomycin resistance protein/Dihydroxybiphenyl dioxygenase"/>
    <property type="match status" value="1"/>
</dbReference>
<evidence type="ECO:0000313" key="3">
    <source>
        <dbReference type="Proteomes" id="UP000238220"/>
    </source>
</evidence>
<accession>A0A2S5TKN4</accession>
<name>A0A2S5TKN4_9GAMM</name>